<dbReference type="GO" id="GO:0046872">
    <property type="term" value="F:metal ion binding"/>
    <property type="evidence" value="ECO:0007669"/>
    <property type="project" value="UniProtKB-KW"/>
</dbReference>
<dbReference type="SUPFAM" id="SSF53335">
    <property type="entry name" value="S-adenosyl-L-methionine-dependent methyltransferases"/>
    <property type="match status" value="1"/>
</dbReference>
<dbReference type="InterPro" id="IPR029063">
    <property type="entry name" value="SAM-dependent_MTases_sf"/>
</dbReference>
<keyword evidence="1" id="KW-0862">Zinc</keyword>
<keyword evidence="5" id="KW-0489">Methyltransferase</keyword>
<reference evidence="5 6" key="1">
    <citation type="journal article" date="2015" name="Genome Announc.">
        <title>Expanding the biotechnology potential of lactobacilli through comparative genomics of 213 strains and associated genera.</title>
        <authorList>
            <person name="Sun Z."/>
            <person name="Harris H.M."/>
            <person name="McCann A."/>
            <person name="Guo C."/>
            <person name="Argimon S."/>
            <person name="Zhang W."/>
            <person name="Yang X."/>
            <person name="Jeffery I.B."/>
            <person name="Cooney J.C."/>
            <person name="Kagawa T.F."/>
            <person name="Liu W."/>
            <person name="Song Y."/>
            <person name="Salvetti E."/>
            <person name="Wrobel A."/>
            <person name="Rasinkangas P."/>
            <person name="Parkhill J."/>
            <person name="Rea M.C."/>
            <person name="O'Sullivan O."/>
            <person name="Ritari J."/>
            <person name="Douillard F.P."/>
            <person name="Paul Ross R."/>
            <person name="Yang R."/>
            <person name="Briner A.E."/>
            <person name="Felis G.E."/>
            <person name="de Vos W.M."/>
            <person name="Barrangou R."/>
            <person name="Klaenhammer T.R."/>
            <person name="Caufield P.W."/>
            <person name="Cui Y."/>
            <person name="Zhang H."/>
            <person name="O'Toole P.W."/>
        </authorList>
    </citation>
    <scope>NUCLEOTIDE SEQUENCE [LARGE SCALE GENOMIC DNA]</scope>
    <source>
        <strain evidence="5 6">DSM 17896</strain>
    </source>
</reference>
<keyword evidence="2" id="KW-0949">S-adenosyl-L-methionine</keyword>
<gene>
    <name evidence="5" type="ORF">IV45_GL000300</name>
</gene>
<proteinExistence type="predicted"/>
<evidence type="ECO:0000256" key="1">
    <source>
        <dbReference type="PIRSR" id="PIRSR018249-1"/>
    </source>
</evidence>
<dbReference type="InterPro" id="IPR016718">
    <property type="entry name" value="rRNA_m1G-MeTrfase_A_prd"/>
</dbReference>
<accession>A0A0R2I7X6</accession>
<dbReference type="AlphaFoldDB" id="A0A0R2I7X6"/>
<feature type="domain" description="23S rRNA (guanine(745)-N(1))-methyltransferase N-terminal" evidence="4">
    <location>
        <begin position="18"/>
        <end position="54"/>
    </location>
</feature>
<feature type="binding site" evidence="2">
    <location>
        <position position="79"/>
    </location>
    <ligand>
        <name>S-adenosyl-L-methionine</name>
        <dbReference type="ChEBI" id="CHEBI:59789"/>
    </ligand>
</feature>
<dbReference type="Gene3D" id="3.40.50.150">
    <property type="entry name" value="Vaccinia Virus protein VP39"/>
    <property type="match status" value="1"/>
</dbReference>
<dbReference type="Pfam" id="PF21302">
    <property type="entry name" value="Zn_ribbon_RlmA"/>
    <property type="match status" value="1"/>
</dbReference>
<organism evidence="5 6">
    <name type="scientific">Limosilactobacillus secaliphilus</name>
    <dbReference type="NCBI Taxonomy" id="396268"/>
    <lineage>
        <taxon>Bacteria</taxon>
        <taxon>Bacillati</taxon>
        <taxon>Bacillota</taxon>
        <taxon>Bacilli</taxon>
        <taxon>Lactobacillales</taxon>
        <taxon>Lactobacillaceae</taxon>
        <taxon>Limosilactobacillus</taxon>
    </lineage>
</organism>
<dbReference type="PIRSF" id="PIRSF018249">
    <property type="entry name" value="MyrA_prd"/>
    <property type="match status" value="1"/>
</dbReference>
<dbReference type="STRING" id="396268.IV45_GL000300"/>
<feature type="binding site" evidence="1">
    <location>
        <position position="20"/>
    </location>
    <ligand>
        <name>Zn(2+)</name>
        <dbReference type="ChEBI" id="CHEBI:29105"/>
    </ligand>
</feature>
<feature type="domain" description="Methyltransferase" evidence="3">
    <location>
        <begin position="96"/>
        <end position="187"/>
    </location>
</feature>
<feature type="binding site" evidence="2">
    <location>
        <position position="193"/>
    </location>
    <ligand>
        <name>S-adenosyl-L-methionine</name>
        <dbReference type="ChEBI" id="CHEBI:59789"/>
    </ligand>
</feature>
<dbReference type="Pfam" id="PF13847">
    <property type="entry name" value="Methyltransf_31"/>
    <property type="match status" value="1"/>
</dbReference>
<evidence type="ECO:0000313" key="6">
    <source>
        <dbReference type="Proteomes" id="UP000050934"/>
    </source>
</evidence>
<feature type="binding site" evidence="1">
    <location>
        <position position="37"/>
    </location>
    <ligand>
        <name>Zn(2+)</name>
        <dbReference type="ChEBI" id="CHEBI:29105"/>
    </ligand>
</feature>
<evidence type="ECO:0000313" key="5">
    <source>
        <dbReference type="EMBL" id="KRN58677.1"/>
    </source>
</evidence>
<dbReference type="InterPro" id="IPR025714">
    <property type="entry name" value="Methyltranfer_dom"/>
</dbReference>
<comment type="caution">
    <text evidence="5">The sequence shown here is derived from an EMBL/GenBank/DDBJ whole genome shotgun (WGS) entry which is preliminary data.</text>
</comment>
<keyword evidence="5" id="KW-0808">Transferase</keyword>
<dbReference type="OrthoDB" id="5522265at2"/>
<feature type="binding site" evidence="2">
    <location>
        <begin position="104"/>
        <end position="105"/>
    </location>
    <ligand>
        <name>S-adenosyl-L-methionine</name>
        <dbReference type="ChEBI" id="CHEBI:59789"/>
    </ligand>
</feature>
<protein>
    <submittedName>
        <fullName evidence="5">rRNA methyltransferase</fullName>
    </submittedName>
</protein>
<dbReference type="GO" id="GO:0008168">
    <property type="term" value="F:methyltransferase activity"/>
    <property type="evidence" value="ECO:0007669"/>
    <property type="project" value="UniProtKB-KW"/>
</dbReference>
<dbReference type="InterPro" id="IPR048647">
    <property type="entry name" value="RlmA_N"/>
</dbReference>
<dbReference type="RefSeq" id="WP_057740793.1">
    <property type="nucleotide sequence ID" value="NZ_JQBW01000009.1"/>
</dbReference>
<sequence>MKKIEIAEDWVQRHLDIFACPICGQPIEKIDQQQLVCVNQHRINFNKHGYLYLLNHGESSEYDREMLSARRQMLDAGLFLPIVKTIAQQIGSRPQRILDVGCGEGTPLYQLANILADPENAYVGFDISRAGIQLATQLDPQLFFCLADLRALPFQNESFDTIIDLFSPSDYQEFDRVLKAGGQVIKVIPDNDYLPQLRACLYDEDDPHRHYSNQSVKERFLEHYPKAEVKPMSYDFKLPSDLRHAMVMMSPLHWGSGAHQLTNEDYQRLDRVTVNVNLLLAKK</sequence>
<name>A0A0R2I7X6_9LACO</name>
<dbReference type="GO" id="GO:0032259">
    <property type="term" value="P:methylation"/>
    <property type="evidence" value="ECO:0007669"/>
    <property type="project" value="UniProtKB-KW"/>
</dbReference>
<dbReference type="PATRIC" id="fig|396268.3.peg.303"/>
<dbReference type="Proteomes" id="UP000050934">
    <property type="component" value="Unassembled WGS sequence"/>
</dbReference>
<feature type="binding site" evidence="1">
    <location>
        <position position="23"/>
    </location>
    <ligand>
        <name>Zn(2+)</name>
        <dbReference type="ChEBI" id="CHEBI:29105"/>
    </ligand>
</feature>
<dbReference type="CDD" id="cd02440">
    <property type="entry name" value="AdoMet_MTases"/>
    <property type="match status" value="1"/>
</dbReference>
<feature type="binding site" evidence="1">
    <location>
        <position position="41"/>
    </location>
    <ligand>
        <name>Zn(2+)</name>
        <dbReference type="ChEBI" id="CHEBI:29105"/>
    </ligand>
</feature>
<dbReference type="EMBL" id="JQBW01000009">
    <property type="protein sequence ID" value="KRN58677.1"/>
    <property type="molecule type" value="Genomic_DNA"/>
</dbReference>
<evidence type="ECO:0000259" key="3">
    <source>
        <dbReference type="Pfam" id="PF13847"/>
    </source>
</evidence>
<evidence type="ECO:0000256" key="2">
    <source>
        <dbReference type="PIRSR" id="PIRSR018249-2"/>
    </source>
</evidence>
<keyword evidence="6" id="KW-1185">Reference proteome</keyword>
<keyword evidence="1" id="KW-0479">Metal-binding</keyword>
<evidence type="ECO:0000259" key="4">
    <source>
        <dbReference type="Pfam" id="PF21302"/>
    </source>
</evidence>